<evidence type="ECO:0000313" key="9">
    <source>
        <dbReference type="EMBL" id="MBP1921450.1"/>
    </source>
</evidence>
<comment type="caution">
    <text evidence="9">The sequence shown here is derived from an EMBL/GenBank/DDBJ whole genome shotgun (WGS) entry which is preliminary data.</text>
</comment>
<dbReference type="InterPro" id="IPR000701">
    <property type="entry name" value="SuccDH_FuR_B_TM-su"/>
</dbReference>
<keyword evidence="6" id="KW-0408">Iron</keyword>
<protein>
    <submittedName>
        <fullName evidence="9">Succinate dehydrogenase / fumarate reductase membrane anchor subunit</fullName>
    </submittedName>
</protein>
<dbReference type="SUPFAM" id="SSF81343">
    <property type="entry name" value="Fumarate reductase respiratory complex transmembrane subunits"/>
    <property type="match status" value="1"/>
</dbReference>
<dbReference type="Proteomes" id="UP000823588">
    <property type="component" value="Unassembled WGS sequence"/>
</dbReference>
<keyword evidence="4" id="KW-0479">Metal-binding</keyword>
<sequence length="124" mass="13818">MAERYSSFQQGGTMWFLQRVTAVFLLVVLAFHFFLLHFVNHADEVSFLASSARMETLSYYSLMVLFLFTATFHGVNGVYNALVNQGLSGTKRTVIKWTLIAASALLIVQGVRTANAWAGGFPLF</sequence>
<evidence type="ECO:0000256" key="2">
    <source>
        <dbReference type="ARBA" id="ARBA00022617"/>
    </source>
</evidence>
<dbReference type="InterPro" id="IPR034804">
    <property type="entry name" value="SQR/QFR_C/D"/>
</dbReference>
<evidence type="ECO:0000256" key="3">
    <source>
        <dbReference type="ARBA" id="ARBA00022692"/>
    </source>
</evidence>
<dbReference type="Gene3D" id="1.20.1300.10">
    <property type="entry name" value="Fumarate reductase/succinate dehydrogenase, transmembrane subunit"/>
    <property type="match status" value="1"/>
</dbReference>
<keyword evidence="10" id="KW-1185">Reference proteome</keyword>
<name>A0A8T4GCS6_9EURY</name>
<keyword evidence="7 8" id="KW-0472">Membrane</keyword>
<evidence type="ECO:0000256" key="1">
    <source>
        <dbReference type="ARBA" id="ARBA00004370"/>
    </source>
</evidence>
<feature type="transmembrane region" description="Helical" evidence="8">
    <location>
        <begin position="94"/>
        <end position="114"/>
    </location>
</feature>
<proteinExistence type="predicted"/>
<dbReference type="EMBL" id="JAGGKQ010000002">
    <property type="protein sequence ID" value="MBP1921450.1"/>
    <property type="molecule type" value="Genomic_DNA"/>
</dbReference>
<evidence type="ECO:0000256" key="7">
    <source>
        <dbReference type="ARBA" id="ARBA00023136"/>
    </source>
</evidence>
<evidence type="ECO:0000256" key="8">
    <source>
        <dbReference type="SAM" id="Phobius"/>
    </source>
</evidence>
<accession>A0A8T4GCS6</accession>
<dbReference type="Pfam" id="PF01127">
    <property type="entry name" value="Sdh_cyt"/>
    <property type="match status" value="1"/>
</dbReference>
<comment type="subcellular location">
    <subcellularLocation>
        <location evidence="1">Membrane</location>
    </subcellularLocation>
</comment>
<evidence type="ECO:0000256" key="6">
    <source>
        <dbReference type="ARBA" id="ARBA00023004"/>
    </source>
</evidence>
<organism evidence="9 10">
    <name type="scientific">Halorubrum alkaliphilum</name>
    <dbReference type="NCBI Taxonomy" id="261290"/>
    <lineage>
        <taxon>Archaea</taxon>
        <taxon>Methanobacteriati</taxon>
        <taxon>Methanobacteriota</taxon>
        <taxon>Stenosarchaea group</taxon>
        <taxon>Halobacteria</taxon>
        <taxon>Halobacteriales</taxon>
        <taxon>Haloferacaceae</taxon>
        <taxon>Halorubrum</taxon>
    </lineage>
</organism>
<dbReference type="GO" id="GO:0046872">
    <property type="term" value="F:metal ion binding"/>
    <property type="evidence" value="ECO:0007669"/>
    <property type="project" value="UniProtKB-KW"/>
</dbReference>
<dbReference type="AlphaFoldDB" id="A0A8T4GCS6"/>
<evidence type="ECO:0000256" key="4">
    <source>
        <dbReference type="ARBA" id="ARBA00022723"/>
    </source>
</evidence>
<dbReference type="GO" id="GO:0016020">
    <property type="term" value="C:membrane"/>
    <property type="evidence" value="ECO:0007669"/>
    <property type="project" value="UniProtKB-SubCell"/>
</dbReference>
<feature type="transmembrane region" description="Helical" evidence="8">
    <location>
        <begin position="59"/>
        <end position="82"/>
    </location>
</feature>
<dbReference type="OrthoDB" id="187639at2157"/>
<reference evidence="9" key="1">
    <citation type="submission" date="2021-03" db="EMBL/GenBank/DDBJ databases">
        <title>Genomic Encyclopedia of Type Strains, Phase IV (KMG-IV): sequencing the most valuable type-strain genomes for metagenomic binning, comparative biology and taxonomic classification.</title>
        <authorList>
            <person name="Goeker M."/>
        </authorList>
    </citation>
    <scope>NUCLEOTIDE SEQUENCE</scope>
    <source>
        <strain evidence="9">DSM 23564</strain>
    </source>
</reference>
<keyword evidence="2" id="KW-0349">Heme</keyword>
<gene>
    <name evidence="9" type="ORF">J2751_000439</name>
</gene>
<keyword evidence="3 8" id="KW-0812">Transmembrane</keyword>
<evidence type="ECO:0000256" key="5">
    <source>
        <dbReference type="ARBA" id="ARBA00022989"/>
    </source>
</evidence>
<feature type="transmembrane region" description="Helical" evidence="8">
    <location>
        <begin position="20"/>
        <end position="39"/>
    </location>
</feature>
<evidence type="ECO:0000313" key="10">
    <source>
        <dbReference type="Proteomes" id="UP000823588"/>
    </source>
</evidence>
<dbReference type="RefSeq" id="WP_209482827.1">
    <property type="nucleotide sequence ID" value="NZ_JAGGKQ010000002.1"/>
</dbReference>
<keyword evidence="5 8" id="KW-1133">Transmembrane helix</keyword>